<dbReference type="GO" id="GO:0005737">
    <property type="term" value="C:cytoplasm"/>
    <property type="evidence" value="ECO:0007669"/>
    <property type="project" value="UniProtKB-ARBA"/>
</dbReference>
<dbReference type="InterPro" id="IPR014717">
    <property type="entry name" value="Transl_elong_EF1B/ribsomal_bS6"/>
</dbReference>
<evidence type="ECO:0000256" key="1">
    <source>
        <dbReference type="ARBA" id="ARBA00009512"/>
    </source>
</evidence>
<feature type="compositionally biased region" description="Basic and acidic residues" evidence="4">
    <location>
        <begin position="146"/>
        <end position="170"/>
    </location>
</feature>
<gene>
    <name evidence="3 5" type="primary">rpsF</name>
    <name evidence="5" type="ORF">COX77_02365</name>
</gene>
<comment type="similarity">
    <text evidence="1 3">Belongs to the bacterial ribosomal protein bS6 family.</text>
</comment>
<dbReference type="Proteomes" id="UP000230405">
    <property type="component" value="Unassembled WGS sequence"/>
</dbReference>
<dbReference type="NCBIfam" id="TIGR00166">
    <property type="entry name" value="S6"/>
    <property type="match status" value="1"/>
</dbReference>
<dbReference type="GO" id="GO:0003735">
    <property type="term" value="F:structural constituent of ribosome"/>
    <property type="evidence" value="ECO:0007669"/>
    <property type="project" value="InterPro"/>
</dbReference>
<evidence type="ECO:0000313" key="6">
    <source>
        <dbReference type="Proteomes" id="UP000230405"/>
    </source>
</evidence>
<dbReference type="InterPro" id="IPR020814">
    <property type="entry name" value="Ribosomal_S6_plastid/chlpt"/>
</dbReference>
<comment type="caution">
    <text evidence="5">The sequence shown here is derived from an EMBL/GenBank/DDBJ whole genome shotgun (WGS) entry which is preliminary data.</text>
</comment>
<reference evidence="6" key="1">
    <citation type="submission" date="2017-09" db="EMBL/GenBank/DDBJ databases">
        <title>Depth-based differentiation of microbial function through sediment-hosted aquifers and enrichment of novel symbionts in the deep terrestrial subsurface.</title>
        <authorList>
            <person name="Probst A.J."/>
            <person name="Ladd B."/>
            <person name="Jarett J.K."/>
            <person name="Geller-Mcgrath D.E."/>
            <person name="Sieber C.M.K."/>
            <person name="Emerson J.B."/>
            <person name="Anantharaman K."/>
            <person name="Thomas B.C."/>
            <person name="Malmstrom R."/>
            <person name="Stieglmeier M."/>
            <person name="Klingl A."/>
            <person name="Woyke T."/>
            <person name="Ryan C.M."/>
            <person name="Banfield J.F."/>
        </authorList>
    </citation>
    <scope>NUCLEOTIDE SEQUENCE [LARGE SCALE GENOMIC DNA]</scope>
</reference>
<dbReference type="GO" id="GO:0070181">
    <property type="term" value="F:small ribosomal subunit rRNA binding"/>
    <property type="evidence" value="ECO:0007669"/>
    <property type="project" value="TreeGrafter"/>
</dbReference>
<keyword evidence="3 5" id="KW-0689">Ribosomal protein</keyword>
<dbReference type="GO" id="GO:1990904">
    <property type="term" value="C:ribonucleoprotein complex"/>
    <property type="evidence" value="ECO:0007669"/>
    <property type="project" value="UniProtKB-KW"/>
</dbReference>
<keyword evidence="3" id="KW-0694">RNA-binding</keyword>
<dbReference type="InterPro" id="IPR000529">
    <property type="entry name" value="Ribosomal_bS6"/>
</dbReference>
<dbReference type="Pfam" id="PF01250">
    <property type="entry name" value="Ribosomal_S6"/>
    <property type="match status" value="1"/>
</dbReference>
<dbReference type="GO" id="GO:0006412">
    <property type="term" value="P:translation"/>
    <property type="evidence" value="ECO:0007669"/>
    <property type="project" value="UniProtKB-UniRule"/>
</dbReference>
<keyword evidence="3" id="KW-0699">rRNA-binding</keyword>
<evidence type="ECO:0000256" key="2">
    <source>
        <dbReference type="ARBA" id="ARBA00035294"/>
    </source>
</evidence>
<proteinExistence type="inferred from homology"/>
<dbReference type="HAMAP" id="MF_00360">
    <property type="entry name" value="Ribosomal_bS6"/>
    <property type="match status" value="1"/>
</dbReference>
<evidence type="ECO:0000256" key="3">
    <source>
        <dbReference type="HAMAP-Rule" id="MF_00360"/>
    </source>
</evidence>
<dbReference type="AlphaFoldDB" id="A0A2M7VF65"/>
<dbReference type="SUPFAM" id="SSF54995">
    <property type="entry name" value="Ribosomal protein S6"/>
    <property type="match status" value="1"/>
</dbReference>
<dbReference type="InterPro" id="IPR035980">
    <property type="entry name" value="Ribosomal_bS6_sf"/>
</dbReference>
<dbReference type="CDD" id="cd00473">
    <property type="entry name" value="bS6"/>
    <property type="match status" value="1"/>
</dbReference>
<comment type="function">
    <text evidence="3">Binds together with bS18 to 16S ribosomal RNA.</text>
</comment>
<dbReference type="Gene3D" id="3.30.70.60">
    <property type="match status" value="1"/>
</dbReference>
<feature type="region of interest" description="Disordered" evidence="4">
    <location>
        <begin position="146"/>
        <end position="172"/>
    </location>
</feature>
<organism evidence="5 6">
    <name type="scientific">Candidatus Komeilibacteria bacterium CG_4_10_14_0_2_um_filter_37_10</name>
    <dbReference type="NCBI Taxonomy" id="1974470"/>
    <lineage>
        <taxon>Bacteria</taxon>
        <taxon>Candidatus Komeiliibacteriota</taxon>
    </lineage>
</organism>
<accession>A0A2M7VF65</accession>
<name>A0A2M7VF65_9BACT</name>
<dbReference type="GO" id="GO:0005840">
    <property type="term" value="C:ribosome"/>
    <property type="evidence" value="ECO:0007669"/>
    <property type="project" value="UniProtKB-KW"/>
</dbReference>
<sequence>MLNSAYLLNNLIHAIEPSGLPTGNLWHNSPCGKIGRCKVRLNQMDKKHYELTYIISTAVPENEHEQTKKEIIDLLEKNSALITDRQSLGKKKLAYLINKVRHGYYEVVEFNVEPSFVSKIDEQLKLNNNVLRFLLTIKKELTNEEKEHQDRARASIDKEIEEESKPEKVTQKVSLEDLDEKLDRILESDDLIK</sequence>
<evidence type="ECO:0000256" key="4">
    <source>
        <dbReference type="SAM" id="MobiDB-lite"/>
    </source>
</evidence>
<protein>
    <recommendedName>
        <fullName evidence="2 3">Small ribosomal subunit protein bS6</fullName>
    </recommendedName>
</protein>
<keyword evidence="3" id="KW-0687">Ribonucleoprotein</keyword>
<dbReference type="PANTHER" id="PTHR21011:SF1">
    <property type="entry name" value="SMALL RIBOSOMAL SUBUNIT PROTEIN BS6M"/>
    <property type="match status" value="1"/>
</dbReference>
<dbReference type="EMBL" id="PFPO01000046">
    <property type="protein sequence ID" value="PIZ99120.1"/>
    <property type="molecule type" value="Genomic_DNA"/>
</dbReference>
<dbReference type="PANTHER" id="PTHR21011">
    <property type="entry name" value="MITOCHONDRIAL 28S RIBOSOMAL PROTEIN S6"/>
    <property type="match status" value="1"/>
</dbReference>
<evidence type="ECO:0000313" key="5">
    <source>
        <dbReference type="EMBL" id="PIZ99120.1"/>
    </source>
</evidence>